<dbReference type="AlphaFoldDB" id="A0A1I4JNJ1"/>
<dbReference type="PIRSF" id="PIRSF021435">
    <property type="entry name" value="SpoIIIAB"/>
    <property type="match status" value="1"/>
</dbReference>
<protein>
    <submittedName>
        <fullName evidence="2">Stage III sporulation protein AB</fullName>
    </submittedName>
</protein>
<dbReference type="InterPro" id="IPR014198">
    <property type="entry name" value="Spore_III_AB"/>
</dbReference>
<dbReference type="STRING" id="266892.SAMN04488054_103268"/>
<dbReference type="OrthoDB" id="1957909at2"/>
<sequence>MSWLGAVLILIACTWAGFEFAKQLTEHPRQLRQLRTALQSFEAEIMYGMNPLPEASQKISSQLPAPVSFLFRHFSDYLKQGERNVDEAWAKSLDHVWPLTALASREKEVLRQFGTTLGRHEKMQQQKQIRLAMIHLEKEEQEAKEKEKRYEKMAKSLGFLSGLLIIVMFI</sequence>
<dbReference type="Proteomes" id="UP000199668">
    <property type="component" value="Unassembled WGS sequence"/>
</dbReference>
<gene>
    <name evidence="2" type="ORF">SAMN04488054_103268</name>
</gene>
<name>A0A1I4JNJ1_9BACI</name>
<reference evidence="2 3" key="1">
    <citation type="submission" date="2016-10" db="EMBL/GenBank/DDBJ databases">
        <authorList>
            <person name="de Groot N.N."/>
        </authorList>
    </citation>
    <scope>NUCLEOTIDE SEQUENCE [LARGE SCALE GENOMIC DNA]</scope>
    <source>
        <strain evidence="2 3">CGMCC 1.6134</strain>
    </source>
</reference>
<feature type="coiled-coil region" evidence="1">
    <location>
        <begin position="122"/>
        <end position="156"/>
    </location>
</feature>
<dbReference type="EMBL" id="FOTY01000003">
    <property type="protein sequence ID" value="SFL68165.1"/>
    <property type="molecule type" value="Genomic_DNA"/>
</dbReference>
<keyword evidence="1" id="KW-0175">Coiled coil</keyword>
<accession>A0A1I4JNJ1</accession>
<dbReference type="RefSeq" id="WP_090925815.1">
    <property type="nucleotide sequence ID" value="NZ_FOTY01000003.1"/>
</dbReference>
<evidence type="ECO:0000313" key="2">
    <source>
        <dbReference type="EMBL" id="SFL68165.1"/>
    </source>
</evidence>
<dbReference type="NCBIfam" id="TIGR02833">
    <property type="entry name" value="spore_III_AB"/>
    <property type="match status" value="1"/>
</dbReference>
<organism evidence="2 3">
    <name type="scientific">Salibacterium qingdaonense</name>
    <dbReference type="NCBI Taxonomy" id="266892"/>
    <lineage>
        <taxon>Bacteria</taxon>
        <taxon>Bacillati</taxon>
        <taxon>Bacillota</taxon>
        <taxon>Bacilli</taxon>
        <taxon>Bacillales</taxon>
        <taxon>Bacillaceae</taxon>
    </lineage>
</organism>
<keyword evidence="3" id="KW-1185">Reference proteome</keyword>
<evidence type="ECO:0000313" key="3">
    <source>
        <dbReference type="Proteomes" id="UP000199668"/>
    </source>
</evidence>
<evidence type="ECO:0000256" key="1">
    <source>
        <dbReference type="SAM" id="Coils"/>
    </source>
</evidence>
<proteinExistence type="predicted"/>
<dbReference type="Pfam" id="PF09548">
    <property type="entry name" value="Spore_III_AB"/>
    <property type="match status" value="1"/>
</dbReference>